<dbReference type="SUPFAM" id="SSF57850">
    <property type="entry name" value="RING/U-box"/>
    <property type="match status" value="1"/>
</dbReference>
<dbReference type="GO" id="GO:0061630">
    <property type="term" value="F:ubiquitin protein ligase activity"/>
    <property type="evidence" value="ECO:0007669"/>
    <property type="project" value="UniProtKB-EC"/>
</dbReference>
<feature type="region of interest" description="Disordered" evidence="16">
    <location>
        <begin position="772"/>
        <end position="803"/>
    </location>
</feature>
<dbReference type="GO" id="GO:0007219">
    <property type="term" value="P:Notch signaling pathway"/>
    <property type="evidence" value="ECO:0007669"/>
    <property type="project" value="UniProtKB-KW"/>
</dbReference>
<dbReference type="Pfam" id="PF13920">
    <property type="entry name" value="zf-C3HC4_3"/>
    <property type="match status" value="2"/>
</dbReference>
<feature type="domain" description="ZZ-type" evidence="18">
    <location>
        <begin position="79"/>
        <end position="131"/>
    </location>
</feature>
<keyword evidence="7" id="KW-0479">Metal-binding</keyword>
<dbReference type="InterPro" id="IPR010606">
    <property type="entry name" value="Mib_Herc2"/>
</dbReference>
<accession>A0A6L2PE66</accession>
<evidence type="ECO:0000256" key="7">
    <source>
        <dbReference type="ARBA" id="ARBA00022723"/>
    </source>
</evidence>
<dbReference type="FunFam" id="2.30.30.40:FF:000044">
    <property type="entry name" value="E3 ubiquitin-protein ligase MIB2, putative"/>
    <property type="match status" value="1"/>
</dbReference>
<feature type="repeat" description="ANK" evidence="14">
    <location>
        <begin position="515"/>
        <end position="547"/>
    </location>
</feature>
<feature type="compositionally biased region" description="Low complexity" evidence="16">
    <location>
        <begin position="785"/>
        <end position="800"/>
    </location>
</feature>
<feature type="repeat" description="ANK" evidence="14">
    <location>
        <begin position="449"/>
        <end position="481"/>
    </location>
</feature>
<dbReference type="InterPro" id="IPR036770">
    <property type="entry name" value="Ankyrin_rpt-contain_sf"/>
</dbReference>
<dbReference type="Proteomes" id="UP000502823">
    <property type="component" value="Unassembled WGS sequence"/>
</dbReference>
<evidence type="ECO:0000256" key="1">
    <source>
        <dbReference type="ARBA" id="ARBA00000900"/>
    </source>
</evidence>
<comment type="caution">
    <text evidence="20">The sequence shown here is derived from an EMBL/GenBank/DDBJ whole genome shotgun (WGS) entry which is preliminary data.</text>
</comment>
<feature type="domain" description="MIB/HERC2" evidence="19">
    <location>
        <begin position="142"/>
        <end position="220"/>
    </location>
</feature>
<sequence length="963" mass="105923">MLEVGVRVARGPDWKWGQQDDGEGHVGTVVEIGKPGSSTSPDKTVVVQWDSGSRTNYRVGYQGAYDLRVVDNAPAGVKHPNIICDGCKKHGIAGMRWKCARCYDYDLCTHCYMSDKHDLVHVFQRFETASSIGVEMGPRKGCTKVQMKGIFVGAKVVRGPDWDWGNQDGGEGKTGRVIDIRGWDNESGRSVANVTWTSGSTNVYRLGHKGKVDLKYVQDAVGGCYYREHLPVLGISSELQGGAARLPGSSPRHLTFNVGDKVKVLMDVETLKQMQEGHGGWNPRMAEYIGKMGVVHRVTERGDIRVQYEGCNNRWTFHPGALTKVNTFAVGDVVRVNHDLAMVRDYQKGHGEWIEVMKGALGKLGKVIKIYSDGDLRVSIDGQTWTFNPLCVQLVPGSATELSNTMHANTREEHASNLDKLVREAAQGHLDVVREFVLKYPGKVDGRSGGKTCLQVACHQGHVELVQFLLSAGASLEGADDDGDTALHYSAFGNQPEIMEILLKQNANIDAVNKGRCSALHVAVNKQHVHCVAMLLKYKCDVNVQDSYGDTALHDAIGKDSVEIIDLLCNVPGVDFTLKNKRGFNVLHHAALKGNNFATERLLGRTRQLVDVKKDDGFAALHLACLNGHRAVAETLLAQGQAEVDLRNNRKQTPLLLAVSQGHCSVVELVVSMSADVHAEDEDGDTGLHLALMKRATISTEINELEAPTIYGIFTQLASRTVEHLVALAVACYLVQEGCNLNKKNNKGKSPLDLVQDTVMADLLQQYVTSRSTAHEPLPRSLTVDSDPSLQSDSDGSSTSVGEKRAPAPVECAVCSELGEENVLFEPCGHRIACEDCSARMKKCLRCGQLVTKRLTQGLFLCLFMLNLSTKQRNFCQFTRYLPVVIADGRIIACKSRQPSTERLRYLESKIAEIEEAHCCSICMERRRNVVFLCGHGACEKCSTTLKICHMCRKTITKKINLY</sequence>
<dbReference type="InterPro" id="IPR043145">
    <property type="entry name" value="Znf_ZZ_sf"/>
</dbReference>
<dbReference type="PROSITE" id="PS50089">
    <property type="entry name" value="ZF_RING_2"/>
    <property type="match status" value="2"/>
</dbReference>
<keyword evidence="11" id="KW-0862">Zinc</keyword>
<keyword evidence="8" id="KW-0677">Repeat</keyword>
<keyword evidence="6" id="KW-0808">Transferase</keyword>
<evidence type="ECO:0000259" key="18">
    <source>
        <dbReference type="PROSITE" id="PS50135"/>
    </source>
</evidence>
<evidence type="ECO:0000256" key="2">
    <source>
        <dbReference type="ARBA" id="ARBA00004496"/>
    </source>
</evidence>
<evidence type="ECO:0000256" key="13">
    <source>
        <dbReference type="ARBA" id="ARBA00023043"/>
    </source>
</evidence>
<dbReference type="UniPathway" id="UPA00143"/>
<dbReference type="PROSITE" id="PS01357">
    <property type="entry name" value="ZF_ZZ_1"/>
    <property type="match status" value="1"/>
</dbReference>
<dbReference type="InParanoid" id="A0A6L2PE66"/>
<dbReference type="SMART" id="SM00248">
    <property type="entry name" value="ANK"/>
    <property type="match status" value="8"/>
</dbReference>
<organism evidence="20 21">
    <name type="scientific">Coptotermes formosanus</name>
    <name type="common">Formosan subterranean termite</name>
    <dbReference type="NCBI Taxonomy" id="36987"/>
    <lineage>
        <taxon>Eukaryota</taxon>
        <taxon>Metazoa</taxon>
        <taxon>Ecdysozoa</taxon>
        <taxon>Arthropoda</taxon>
        <taxon>Hexapoda</taxon>
        <taxon>Insecta</taxon>
        <taxon>Pterygota</taxon>
        <taxon>Neoptera</taxon>
        <taxon>Polyneoptera</taxon>
        <taxon>Dictyoptera</taxon>
        <taxon>Blattodea</taxon>
        <taxon>Blattoidea</taxon>
        <taxon>Termitoidae</taxon>
        <taxon>Rhinotermitidae</taxon>
        <taxon>Coptotermes</taxon>
    </lineage>
</organism>
<dbReference type="InterPro" id="IPR040847">
    <property type="entry name" value="SH3_15"/>
</dbReference>
<proteinExistence type="predicted"/>
<evidence type="ECO:0000256" key="12">
    <source>
        <dbReference type="ARBA" id="ARBA00022976"/>
    </source>
</evidence>
<evidence type="ECO:0000256" key="14">
    <source>
        <dbReference type="PROSITE-ProRule" id="PRU00023"/>
    </source>
</evidence>
<dbReference type="Gene3D" id="3.30.40.10">
    <property type="entry name" value="Zinc/RING finger domain, C3HC4 (zinc finger)"/>
    <property type="match status" value="2"/>
</dbReference>
<evidence type="ECO:0000256" key="6">
    <source>
        <dbReference type="ARBA" id="ARBA00022679"/>
    </source>
</evidence>
<gene>
    <name evidence="20" type="ORF">Cfor_05051</name>
</gene>
<keyword evidence="13 14" id="KW-0040">ANK repeat</keyword>
<dbReference type="InterPro" id="IPR000433">
    <property type="entry name" value="Znf_ZZ"/>
</dbReference>
<dbReference type="InterPro" id="IPR001841">
    <property type="entry name" value="Znf_RING"/>
</dbReference>
<dbReference type="GO" id="GO:0005737">
    <property type="term" value="C:cytoplasm"/>
    <property type="evidence" value="ECO:0007669"/>
    <property type="project" value="UniProtKB-SubCell"/>
</dbReference>
<evidence type="ECO:0000256" key="11">
    <source>
        <dbReference type="ARBA" id="ARBA00022833"/>
    </source>
</evidence>
<dbReference type="EMBL" id="BLKM01000149">
    <property type="protein sequence ID" value="GFG29492.1"/>
    <property type="molecule type" value="Genomic_DNA"/>
</dbReference>
<dbReference type="Gene3D" id="1.25.40.20">
    <property type="entry name" value="Ankyrin repeat-containing domain"/>
    <property type="match status" value="3"/>
</dbReference>
<dbReference type="GO" id="GO:0016567">
    <property type="term" value="P:protein ubiquitination"/>
    <property type="evidence" value="ECO:0007669"/>
    <property type="project" value="UniProtKB-UniPathway"/>
</dbReference>
<protein>
    <recommendedName>
        <fullName evidence="4">RING-type E3 ubiquitin transferase</fullName>
        <ecNumber evidence="4">2.3.2.27</ecNumber>
    </recommendedName>
</protein>
<dbReference type="FunFam" id="3.30.40.10:FF:000393">
    <property type="entry name" value="CLUMA_CG014158, isoform A"/>
    <property type="match status" value="1"/>
</dbReference>
<evidence type="ECO:0000256" key="5">
    <source>
        <dbReference type="ARBA" id="ARBA00022490"/>
    </source>
</evidence>
<evidence type="ECO:0000256" key="10">
    <source>
        <dbReference type="ARBA" id="ARBA00022786"/>
    </source>
</evidence>
<evidence type="ECO:0000256" key="4">
    <source>
        <dbReference type="ARBA" id="ARBA00012483"/>
    </source>
</evidence>
<dbReference type="PROSITE" id="PS50088">
    <property type="entry name" value="ANK_REPEAT"/>
    <property type="match status" value="5"/>
</dbReference>
<dbReference type="PANTHER" id="PTHR24202:SF4">
    <property type="entry name" value="E3 UBIQUITIN-PROTEIN LIGASE MIB2-RELATED"/>
    <property type="match status" value="1"/>
</dbReference>
<dbReference type="CDD" id="cd16520">
    <property type="entry name" value="RING-HC_MIBs-like"/>
    <property type="match status" value="1"/>
</dbReference>
<keyword evidence="10" id="KW-0833">Ubl conjugation pathway</keyword>
<dbReference type="Pfam" id="PF13637">
    <property type="entry name" value="Ank_4"/>
    <property type="match status" value="1"/>
</dbReference>
<dbReference type="Pfam" id="PF12796">
    <property type="entry name" value="Ank_2"/>
    <property type="match status" value="2"/>
</dbReference>
<dbReference type="GO" id="GO:0008270">
    <property type="term" value="F:zinc ion binding"/>
    <property type="evidence" value="ECO:0007669"/>
    <property type="project" value="UniProtKB-KW"/>
</dbReference>
<keyword evidence="12" id="KW-0914">Notch signaling pathway</keyword>
<evidence type="ECO:0000259" key="19">
    <source>
        <dbReference type="PROSITE" id="PS51416"/>
    </source>
</evidence>
<dbReference type="SMART" id="SM00291">
    <property type="entry name" value="ZnF_ZZ"/>
    <property type="match status" value="1"/>
</dbReference>
<dbReference type="PROSITE" id="PS50135">
    <property type="entry name" value="ZF_ZZ_2"/>
    <property type="match status" value="1"/>
</dbReference>
<dbReference type="Pfam" id="PF18346">
    <property type="entry name" value="SH3_15"/>
    <property type="match status" value="2"/>
</dbReference>
<dbReference type="FunFam" id="3.30.60.90:FF:000004">
    <property type="entry name" value="Putative E3 ubiquitin-protein ligase MIB2"/>
    <property type="match status" value="1"/>
</dbReference>
<evidence type="ECO:0000256" key="15">
    <source>
        <dbReference type="PROSITE-ProRule" id="PRU00228"/>
    </source>
</evidence>
<feature type="domain" description="RING-type" evidence="17">
    <location>
        <begin position="812"/>
        <end position="847"/>
    </location>
</feature>
<evidence type="ECO:0000313" key="21">
    <source>
        <dbReference type="Proteomes" id="UP000502823"/>
    </source>
</evidence>
<dbReference type="PROSITE" id="PS51416">
    <property type="entry name" value="MIB_HERC2"/>
    <property type="match status" value="2"/>
</dbReference>
<reference evidence="21" key="1">
    <citation type="submission" date="2020-01" db="EMBL/GenBank/DDBJ databases">
        <title>Draft genome sequence of the Termite Coptotermes fromosanus.</title>
        <authorList>
            <person name="Itakura S."/>
            <person name="Yosikawa Y."/>
            <person name="Umezawa K."/>
        </authorList>
    </citation>
    <scope>NUCLEOTIDE SEQUENCE [LARGE SCALE GENOMIC DNA]</scope>
</reference>
<evidence type="ECO:0000256" key="16">
    <source>
        <dbReference type="SAM" id="MobiDB-lite"/>
    </source>
</evidence>
<dbReference type="SUPFAM" id="SSF159034">
    <property type="entry name" value="Mib/herc2 domain-like"/>
    <property type="match status" value="2"/>
</dbReference>
<dbReference type="SUPFAM" id="SSF48403">
    <property type="entry name" value="Ankyrin repeat"/>
    <property type="match status" value="1"/>
</dbReference>
<dbReference type="InterPro" id="IPR002110">
    <property type="entry name" value="Ankyrin_rpt"/>
</dbReference>
<dbReference type="PROSITE" id="PS50297">
    <property type="entry name" value="ANK_REP_REGION"/>
    <property type="match status" value="4"/>
</dbReference>
<dbReference type="InterPro" id="IPR037252">
    <property type="entry name" value="Mib_Herc2_sf"/>
</dbReference>
<dbReference type="Gene3D" id="2.30.30.40">
    <property type="entry name" value="SH3 Domains"/>
    <property type="match status" value="2"/>
</dbReference>
<evidence type="ECO:0000313" key="20">
    <source>
        <dbReference type="EMBL" id="GFG29492.1"/>
    </source>
</evidence>
<evidence type="ECO:0000259" key="17">
    <source>
        <dbReference type="PROSITE" id="PS50089"/>
    </source>
</evidence>
<dbReference type="EC" id="2.3.2.27" evidence="4"/>
<dbReference type="OrthoDB" id="2122982at2759"/>
<name>A0A6L2PE66_COPFO</name>
<dbReference type="Pfam" id="PF06701">
    <property type="entry name" value="MIB_HERC2"/>
    <property type="match status" value="2"/>
</dbReference>
<evidence type="ECO:0000256" key="3">
    <source>
        <dbReference type="ARBA" id="ARBA00004906"/>
    </source>
</evidence>
<dbReference type="FunCoup" id="A0A6L2PE66">
    <property type="interactions" value="466"/>
</dbReference>
<dbReference type="Pfam" id="PF00023">
    <property type="entry name" value="Ank"/>
    <property type="match status" value="1"/>
</dbReference>
<feature type="repeat" description="ANK" evidence="14">
    <location>
        <begin position="482"/>
        <end position="514"/>
    </location>
</feature>
<dbReference type="AlphaFoldDB" id="A0A6L2PE66"/>
<feature type="repeat" description="ANK" evidence="14">
    <location>
        <begin position="650"/>
        <end position="682"/>
    </location>
</feature>
<keyword evidence="5" id="KW-0963">Cytoplasm</keyword>
<comment type="subcellular location">
    <subcellularLocation>
        <location evidence="2">Cytoplasm</location>
    </subcellularLocation>
</comment>
<feature type="repeat" description="ANK" evidence="14">
    <location>
        <begin position="616"/>
        <end position="640"/>
    </location>
</feature>
<dbReference type="Pfam" id="PF00569">
    <property type="entry name" value="ZZ"/>
    <property type="match status" value="1"/>
</dbReference>
<feature type="domain" description="RING-type" evidence="17">
    <location>
        <begin position="920"/>
        <end position="953"/>
    </location>
</feature>
<comment type="pathway">
    <text evidence="3">Protein modification; protein ubiquitination.</text>
</comment>
<evidence type="ECO:0000256" key="8">
    <source>
        <dbReference type="ARBA" id="ARBA00022737"/>
    </source>
</evidence>
<dbReference type="PANTHER" id="PTHR24202">
    <property type="entry name" value="E3 UBIQUITIN-PROTEIN LIGASE MIB2"/>
    <property type="match status" value="1"/>
</dbReference>
<keyword evidence="21" id="KW-1185">Reference proteome</keyword>
<keyword evidence="9 15" id="KW-0863">Zinc-finger</keyword>
<dbReference type="Gene3D" id="3.30.60.90">
    <property type="match status" value="1"/>
</dbReference>
<dbReference type="CDD" id="cd16726">
    <property type="entry name" value="RING-HC_MIB2_rpt1"/>
    <property type="match status" value="1"/>
</dbReference>
<comment type="catalytic activity">
    <reaction evidence="1">
        <text>S-ubiquitinyl-[E2 ubiquitin-conjugating enzyme]-L-cysteine + [acceptor protein]-L-lysine = [E2 ubiquitin-conjugating enzyme]-L-cysteine + N(6)-ubiquitinyl-[acceptor protein]-L-lysine.</text>
        <dbReference type="EC" id="2.3.2.27"/>
    </reaction>
</comment>
<dbReference type="InterPro" id="IPR013083">
    <property type="entry name" value="Znf_RING/FYVE/PHD"/>
</dbReference>
<evidence type="ECO:0000256" key="9">
    <source>
        <dbReference type="ARBA" id="ARBA00022771"/>
    </source>
</evidence>
<dbReference type="FunFam" id="2.30.30.40:FF:000078">
    <property type="entry name" value="Putative e3 ubiquitin-protein ligase mib2"/>
    <property type="match status" value="1"/>
</dbReference>
<feature type="domain" description="MIB/HERC2" evidence="19">
    <location>
        <begin position="1"/>
        <end position="73"/>
    </location>
</feature>
<dbReference type="SMART" id="SM00184">
    <property type="entry name" value="RING"/>
    <property type="match status" value="2"/>
</dbReference>